<keyword evidence="3" id="KW-0238">DNA-binding</keyword>
<dbReference type="EMBL" id="AP018216">
    <property type="protein sequence ID" value="BAY70215.1"/>
    <property type="molecule type" value="Genomic_DNA"/>
</dbReference>
<dbReference type="InterPro" id="IPR052021">
    <property type="entry name" value="Type-I_RS_S_subunit"/>
</dbReference>
<dbReference type="CDD" id="cd17496">
    <property type="entry name" value="RMtype1_S_BliBORF2384P-TRD1-CR1_like"/>
    <property type="match status" value="1"/>
</dbReference>
<dbReference type="Gene3D" id="3.90.220.20">
    <property type="entry name" value="DNA methylase specificity domains"/>
    <property type="match status" value="2"/>
</dbReference>
<evidence type="ECO:0000256" key="3">
    <source>
        <dbReference type="ARBA" id="ARBA00023125"/>
    </source>
</evidence>
<dbReference type="GO" id="GO:0003677">
    <property type="term" value="F:DNA binding"/>
    <property type="evidence" value="ECO:0007669"/>
    <property type="project" value="UniProtKB-KW"/>
</dbReference>
<evidence type="ECO:0000256" key="1">
    <source>
        <dbReference type="ARBA" id="ARBA00010923"/>
    </source>
</evidence>
<dbReference type="SUPFAM" id="SSF116734">
    <property type="entry name" value="DNA methylase specificity domain"/>
    <property type="match status" value="2"/>
</dbReference>
<evidence type="ECO:0000256" key="2">
    <source>
        <dbReference type="ARBA" id="ARBA00022747"/>
    </source>
</evidence>
<dbReference type="Pfam" id="PF01420">
    <property type="entry name" value="Methylase_S"/>
    <property type="match status" value="1"/>
</dbReference>
<evidence type="ECO:0000259" key="4">
    <source>
        <dbReference type="Pfam" id="PF01420"/>
    </source>
</evidence>
<gene>
    <name evidence="5" type="ORF">NIES23_30160</name>
</gene>
<dbReference type="GO" id="GO:0009307">
    <property type="term" value="P:DNA restriction-modification system"/>
    <property type="evidence" value="ECO:0007669"/>
    <property type="project" value="UniProtKB-KW"/>
</dbReference>
<evidence type="ECO:0000313" key="6">
    <source>
        <dbReference type="Proteomes" id="UP000217507"/>
    </source>
</evidence>
<feature type="domain" description="Type I restriction modification DNA specificity" evidence="4">
    <location>
        <begin position="1"/>
        <end position="151"/>
    </location>
</feature>
<protein>
    <submittedName>
        <fullName evidence="5">Type I site-specific deoxyribonuclease chain S</fullName>
    </submittedName>
</protein>
<dbReference type="PANTHER" id="PTHR30408">
    <property type="entry name" value="TYPE-1 RESTRICTION ENZYME ECOKI SPECIFICITY PROTEIN"/>
    <property type="match status" value="1"/>
</dbReference>
<comment type="similarity">
    <text evidence="1">Belongs to the type-I restriction system S methylase family.</text>
</comment>
<dbReference type="PANTHER" id="PTHR30408:SF13">
    <property type="entry name" value="TYPE I RESTRICTION ENZYME HINDI SPECIFICITY SUBUNIT"/>
    <property type="match status" value="1"/>
</dbReference>
<dbReference type="InterPro" id="IPR000055">
    <property type="entry name" value="Restrct_endonuc_typeI_TRD"/>
</dbReference>
<dbReference type="REBASE" id="207051">
    <property type="entry name" value="S.Ava23ORF30110P"/>
</dbReference>
<proteinExistence type="inferred from homology"/>
<evidence type="ECO:0000313" key="5">
    <source>
        <dbReference type="EMBL" id="BAY70215.1"/>
    </source>
</evidence>
<organism evidence="5 6">
    <name type="scientific">Trichormus variabilis NIES-23</name>
    <dbReference type="NCBI Taxonomy" id="1973479"/>
    <lineage>
        <taxon>Bacteria</taxon>
        <taxon>Bacillati</taxon>
        <taxon>Cyanobacteriota</taxon>
        <taxon>Cyanophyceae</taxon>
        <taxon>Nostocales</taxon>
        <taxon>Nostocaceae</taxon>
        <taxon>Trichormus</taxon>
    </lineage>
</organism>
<dbReference type="InterPro" id="IPR044946">
    <property type="entry name" value="Restrct_endonuc_typeI_TRD_sf"/>
</dbReference>
<dbReference type="Proteomes" id="UP000217507">
    <property type="component" value="Chromosome"/>
</dbReference>
<accession>A0A1Z4KMI7</accession>
<reference evidence="5 6" key="1">
    <citation type="submission" date="2017-06" db="EMBL/GenBank/DDBJ databases">
        <title>Genome sequencing of cyanobaciteial culture collection at National Institute for Environmental Studies (NIES).</title>
        <authorList>
            <person name="Hirose Y."/>
            <person name="Shimura Y."/>
            <person name="Fujisawa T."/>
            <person name="Nakamura Y."/>
            <person name="Kawachi M."/>
        </authorList>
    </citation>
    <scope>NUCLEOTIDE SEQUENCE [LARGE SCALE GENOMIC DNA]</scope>
    <source>
        <strain evidence="5 6">NIES-23</strain>
    </source>
</reference>
<name>A0A1Z4KMI7_ANAVA</name>
<dbReference type="AlphaFoldDB" id="A0A1Z4KMI7"/>
<keyword evidence="2" id="KW-0680">Restriction system</keyword>
<sequence length="390" mass="43677">MSEWKETTLGEIADIIMGQSPTGETCNNNGQGLPLLNGPTEFGDRNPLPTQFTIDPKKIAEAGDLLFCVRGSTTGRMNWADQKYAIGRGIASIRAKDGILFQPYIRAIIEKELKSLLAVATGSTFPNISKDHLLNLIVQLPSKNIKIYISNLARILDEKIYNLRSQNETLEAIAQTLFKHWFIDFEFPNADGKPYKSSGGAMVRSALGYIPEAWSVGKLGQYLNIKHGYAFKGEYITTEVTEKILLTPVNFKIGGGFNDSKYKYYSADDYSNEYVLRRKDLAITMTDLSKEGDSLGYPAFIPDIKGKVFLHNQRIGKVENNNIDKTFLYFLLCRREYRSHILGTSSGSTVRHTSPSRICEYSFVIPDFELIDKFSALATATIDKILISTL</sequence>